<name>A0A0F9HNJ7_9ZZZZ</name>
<sequence>MDLDLSEKEIKLIKELLEVGSFPYRLTRTVVSLDEKIEAWQASRSTTKLP</sequence>
<gene>
    <name evidence="1" type="ORF">LCGC14_2042060</name>
</gene>
<organism evidence="1">
    <name type="scientific">marine sediment metagenome</name>
    <dbReference type="NCBI Taxonomy" id="412755"/>
    <lineage>
        <taxon>unclassified sequences</taxon>
        <taxon>metagenomes</taxon>
        <taxon>ecological metagenomes</taxon>
    </lineage>
</organism>
<dbReference type="AlphaFoldDB" id="A0A0F9HNJ7"/>
<protein>
    <submittedName>
        <fullName evidence="1">Uncharacterized protein</fullName>
    </submittedName>
</protein>
<dbReference type="EMBL" id="LAZR01023959">
    <property type="protein sequence ID" value="KKL76722.1"/>
    <property type="molecule type" value="Genomic_DNA"/>
</dbReference>
<comment type="caution">
    <text evidence="1">The sequence shown here is derived from an EMBL/GenBank/DDBJ whole genome shotgun (WGS) entry which is preliminary data.</text>
</comment>
<reference evidence="1" key="1">
    <citation type="journal article" date="2015" name="Nature">
        <title>Complex archaea that bridge the gap between prokaryotes and eukaryotes.</title>
        <authorList>
            <person name="Spang A."/>
            <person name="Saw J.H."/>
            <person name="Jorgensen S.L."/>
            <person name="Zaremba-Niedzwiedzka K."/>
            <person name="Martijn J."/>
            <person name="Lind A.E."/>
            <person name="van Eijk R."/>
            <person name="Schleper C."/>
            <person name="Guy L."/>
            <person name="Ettema T.J."/>
        </authorList>
    </citation>
    <scope>NUCLEOTIDE SEQUENCE</scope>
</reference>
<proteinExistence type="predicted"/>
<evidence type="ECO:0000313" key="1">
    <source>
        <dbReference type="EMBL" id="KKL76722.1"/>
    </source>
</evidence>
<accession>A0A0F9HNJ7</accession>